<name>W1PN46_AMBTC</name>
<dbReference type="HOGENOM" id="CLU_1888555_0_0_1"/>
<gene>
    <name evidence="1" type="ORF">AMTR_s00014p00175570</name>
</gene>
<evidence type="ECO:0000313" key="1">
    <source>
        <dbReference type="EMBL" id="ERN09136.1"/>
    </source>
</evidence>
<sequence>MRRGIGERAMTMSFRNLHELDVSKINIGFYFTSLSLQNVLQPFKMRVVITDTLEHENSDSEYERRTEVDIISTVQTFSTLDHVISHVFEKLESCGLPPRNITAVVAAHSFGAAKALRAMGGGVYPKCMCSGDIGV</sequence>
<dbReference type="AlphaFoldDB" id="W1PN46"/>
<protein>
    <submittedName>
        <fullName evidence="1">Uncharacterized protein</fullName>
    </submittedName>
</protein>
<evidence type="ECO:0000313" key="2">
    <source>
        <dbReference type="Proteomes" id="UP000017836"/>
    </source>
</evidence>
<dbReference type="Proteomes" id="UP000017836">
    <property type="component" value="Unassembled WGS sequence"/>
</dbReference>
<dbReference type="Gramene" id="ERN09136">
    <property type="protein sequence ID" value="ERN09136"/>
    <property type="gene ID" value="AMTR_s00014p00175570"/>
</dbReference>
<accession>W1PN46</accession>
<organism evidence="1 2">
    <name type="scientific">Amborella trichopoda</name>
    <dbReference type="NCBI Taxonomy" id="13333"/>
    <lineage>
        <taxon>Eukaryota</taxon>
        <taxon>Viridiplantae</taxon>
        <taxon>Streptophyta</taxon>
        <taxon>Embryophyta</taxon>
        <taxon>Tracheophyta</taxon>
        <taxon>Spermatophyta</taxon>
        <taxon>Magnoliopsida</taxon>
        <taxon>Amborellales</taxon>
        <taxon>Amborellaceae</taxon>
        <taxon>Amborella</taxon>
    </lineage>
</organism>
<proteinExistence type="predicted"/>
<keyword evidence="2" id="KW-1185">Reference proteome</keyword>
<dbReference type="EMBL" id="KI393051">
    <property type="protein sequence ID" value="ERN09136.1"/>
    <property type="molecule type" value="Genomic_DNA"/>
</dbReference>
<reference evidence="2" key="1">
    <citation type="journal article" date="2013" name="Science">
        <title>The Amborella genome and the evolution of flowering plants.</title>
        <authorList>
            <consortium name="Amborella Genome Project"/>
        </authorList>
    </citation>
    <scope>NUCLEOTIDE SEQUENCE [LARGE SCALE GENOMIC DNA]</scope>
</reference>